<evidence type="ECO:0000259" key="2">
    <source>
        <dbReference type="PROSITE" id="PS50022"/>
    </source>
</evidence>
<dbReference type="Pfam" id="PF05345">
    <property type="entry name" value="He_PIG"/>
    <property type="match status" value="1"/>
</dbReference>
<dbReference type="Gene3D" id="2.60.120.260">
    <property type="entry name" value="Galactose-binding domain-like"/>
    <property type="match status" value="3"/>
</dbReference>
<dbReference type="InterPro" id="IPR008964">
    <property type="entry name" value="Invasin/intimin_cell_adhesion"/>
</dbReference>
<proteinExistence type="predicted"/>
<keyword evidence="1" id="KW-0732">Signal</keyword>
<feature type="chain" id="PRO_5040753175" evidence="1">
    <location>
        <begin position="33"/>
        <end position="1907"/>
    </location>
</feature>
<dbReference type="InterPro" id="IPR008979">
    <property type="entry name" value="Galactose-bd-like_sf"/>
</dbReference>
<sequence>MRKRYKMVKTWNKLTGIILSATMLGTSFIAYPGTKVNAQQSAGNAPFINSWLVSGPFDSPVVDKKYNCDVAELVNYAPLASEITASSSTLAVNPVSYLVDGSTRNQWVTENDSSPWVNLKWKDPIDLNEVKIAQWGDSRHVNNWYHLTFTLEDGSKVESGKVNSTSSNPSAPTVYSTTSVLKKVVEMKVEIDKGRTPYPSITGISEIEVYNKQAAEPTPDASAITPKLGDPLSFDSESHKWEYFDDRIYNRNYDDYQDLYGYFTVKKGIDTKNKYVYAHTYVYSPVEQQAYFNVGASGSYRLYVNDKCVTASSVPVEVQKDLTKQAIQLKQGWNKLMIQIKHTYTEDVNSNNVPIAADQNVAYLGFYGRVTDQNGNKINGLVQSVEGDTNALRIVSQGISTDDAINTPLPTNNMPLGYKEWPYVWNKSKGTKKYGVSASAFQFMASGGAPGYTWSVVDGKLPDGLELNADGTIADGLVNGNVDLNSSKGIISINAKPGDYHFTVQVKDRDGNTAEKNMTITVKERPNKWFEEGRVGALSHTIVTYGYFDDPNFSTDLWAERAKRQGHSLVSIEALQQNYYWPSKFADPNHDRQKYYPKDENGQVVDGLKQFEEAVKRYGIKFGLYYATEGGGLQHYSTDVFVQNVEDLILRYDPAYLYFDGPQAMPNANYDVMYSMVRNYSDDIIINSNAWGDEYGDPDLRTAEASHIYANAGANHLVKRTTMEPWKSLHTKSNYTPYYAKRDDYRQVAKEMIMNAGRGYVDNNDQMPLMSRGTNWDSPEDVATRYPKSIQEFIDVREGLASWFAPEGKPERHESTTGTMPYYLSGYGYEDDGKGNYEKFAFPNSTTGPQWGYATSRDNNIYLHIMKGPDGKNGFDAIAGKSLTIRPIKDHVTSVTWLNEDIPVTSFNQNGDSLTINLANVQEDPIDSIIKIVTDNSARKYTLTNINATGEQLSPSSLRINTEGYMTFPALKAKLSDLTYKSANPGIASVNESGIVTPVSNGTTSITVNGSYEGVTKEDTLKVTAKDGKIYVGESMIGATLLVNGKEAYGEFESLEKYNYQIEGRSSKGGPIGLDAAQIKWHGGIVDLKAGDKYKPVVINEVNTFIFKKDEIIPPYVEQPKRGVVWAEVTLDGKTFTTNKIYMDLLPYRNLAKSAEITASHGQDALDRLVDGKTIDGIHFDQSKWSVAANEKAWIQFKLPAKSEIANINLNFNSLDQNYLNTPKTLKIQTSDNGTEWKDVSTVNGPTGNAYFGFYNQYPLNTEAQYVKLIFDGGSNGTMIDLLEVAINGMDRSHMFDRFEFEYKPVDATTGKYEIKAFTAAGEPTNEDAEIIVTSENPDVITVDKSNLVTAVSEGMAKIRIKVIIGGRSIENVTYLFVDKAGKIYTASYLNKIKLTLRNTTIKPNQPIVATIDGLLSTGEQADISRATVEYEFSDERLSVVEGSNTIVVRGDIGVGFQATVTAKVTLDGITVVSSPVTISAVGNNIASSAIVTVSSVRDRNGAPNGDNQDDRYLGIKATDGNKSTSWAAKQADKTPWIKLQFPEPVEISKINLVDRGHEINQIVEGLLEWEGGSKKVTGIQWQGQPDNIVTFDTPITTSWIKFTIDPENKYNNPSGAECGLSEFEVFESKETAKTIVDYKSVAVVETNLGQIPTLPKQVEAVYNDGTTGLVDVVWDEITPDMVAKEGVFSVYGSVEGTTLKAKATYRVKVVDQEAPTTTDNAPEGWVNEDVTILLDATDSGTGVASTHYIVNDGTEQTGNSVVLSEEGIHTLVYWSVDKAGNVEERHTVTVKIDKTAPTLTIGLDKTSIWPANHNMVKVNATLDSSDTLSGIVSVVLTSITSNEPDSGQGDIQANFGSEDTTFSLRAERSGEGTGRIYTIAYTVTDKSGNQAVATATVTVPHDQSGK</sequence>
<gene>
    <name evidence="3" type="ORF">MUG84_13080</name>
</gene>
<evidence type="ECO:0000313" key="4">
    <source>
        <dbReference type="Proteomes" id="UP001139347"/>
    </source>
</evidence>
<feature type="signal peptide" evidence="1">
    <location>
        <begin position="1"/>
        <end position="32"/>
    </location>
</feature>
<dbReference type="Gene3D" id="2.60.40.1080">
    <property type="match status" value="2"/>
</dbReference>
<dbReference type="InterPro" id="IPR000421">
    <property type="entry name" value="FA58C"/>
</dbReference>
<dbReference type="RefSeq" id="WP_244725458.1">
    <property type="nucleotide sequence ID" value="NZ_JALIRP010000004.1"/>
</dbReference>
<dbReference type="Gene3D" id="3.20.20.80">
    <property type="entry name" value="Glycosidases"/>
    <property type="match status" value="1"/>
</dbReference>
<protein>
    <submittedName>
        <fullName evidence="3">Discoidin domain-containing protein</fullName>
    </submittedName>
</protein>
<feature type="domain" description="F5/8 type C" evidence="2">
    <location>
        <begin position="1138"/>
        <end position="1290"/>
    </location>
</feature>
<dbReference type="InterPro" id="IPR013783">
    <property type="entry name" value="Ig-like_fold"/>
</dbReference>
<dbReference type="Gene3D" id="3.30.1920.20">
    <property type="match status" value="1"/>
</dbReference>
<reference evidence="3" key="1">
    <citation type="submission" date="2022-04" db="EMBL/GenBank/DDBJ databases">
        <title>Paenibacillus mangrovi sp. nov., a novel endophytic bacterium isolated from bark of Kandelia candel.</title>
        <authorList>
            <person name="Tuo L."/>
        </authorList>
    </citation>
    <scope>NUCLEOTIDE SEQUENCE</scope>
    <source>
        <strain evidence="3">KQZ6P-2</strain>
    </source>
</reference>
<dbReference type="SMART" id="SM00635">
    <property type="entry name" value="BID_2"/>
    <property type="match status" value="2"/>
</dbReference>
<dbReference type="SUPFAM" id="SSF51445">
    <property type="entry name" value="(Trans)glycosidases"/>
    <property type="match status" value="1"/>
</dbReference>
<organism evidence="3 4">
    <name type="scientific">Paenibacillus mangrovi</name>
    <dbReference type="NCBI Taxonomy" id="2931978"/>
    <lineage>
        <taxon>Bacteria</taxon>
        <taxon>Bacillati</taxon>
        <taxon>Bacillota</taxon>
        <taxon>Bacilli</taxon>
        <taxon>Bacillales</taxon>
        <taxon>Paenibacillaceae</taxon>
        <taxon>Paenibacillus</taxon>
    </lineage>
</organism>
<dbReference type="InterPro" id="IPR011081">
    <property type="entry name" value="Big_4"/>
</dbReference>
<evidence type="ECO:0000256" key="1">
    <source>
        <dbReference type="SAM" id="SignalP"/>
    </source>
</evidence>
<dbReference type="InterPro" id="IPR003343">
    <property type="entry name" value="Big_2"/>
</dbReference>
<keyword evidence="4" id="KW-1185">Reference proteome</keyword>
<dbReference type="EMBL" id="JALIRP010000004">
    <property type="protein sequence ID" value="MCJ8012665.1"/>
    <property type="molecule type" value="Genomic_DNA"/>
</dbReference>
<dbReference type="Pfam" id="PF00754">
    <property type="entry name" value="F5_F8_type_C"/>
    <property type="match status" value="1"/>
</dbReference>
<dbReference type="InterPro" id="IPR058094">
    <property type="entry name" value="Ig-like_OmpL47-like"/>
</dbReference>
<dbReference type="InterPro" id="IPR055826">
    <property type="entry name" value="DUF7402"/>
</dbReference>
<accession>A0A9X1WSF8</accession>
<dbReference type="NCBIfam" id="NF047446">
    <property type="entry name" value="barrel_OmpL47"/>
    <property type="match status" value="1"/>
</dbReference>
<dbReference type="SUPFAM" id="SSF49373">
    <property type="entry name" value="Invasin/intimin cell-adhesion fragments"/>
    <property type="match status" value="2"/>
</dbReference>
<dbReference type="Pfam" id="PF24135">
    <property type="entry name" value="DUF7402"/>
    <property type="match status" value="1"/>
</dbReference>
<dbReference type="PROSITE" id="PS50022">
    <property type="entry name" value="FA58C_3"/>
    <property type="match status" value="1"/>
</dbReference>
<dbReference type="Gene3D" id="2.60.40.10">
    <property type="entry name" value="Immunoglobulins"/>
    <property type="match status" value="1"/>
</dbReference>
<dbReference type="InterPro" id="IPR017853">
    <property type="entry name" value="GH"/>
</dbReference>
<comment type="caution">
    <text evidence="3">The sequence shown here is derived from an EMBL/GenBank/DDBJ whole genome shotgun (WGS) entry which is preliminary data.</text>
</comment>
<dbReference type="SUPFAM" id="SSF49785">
    <property type="entry name" value="Galactose-binding domain-like"/>
    <property type="match status" value="3"/>
</dbReference>
<dbReference type="Proteomes" id="UP001139347">
    <property type="component" value="Unassembled WGS sequence"/>
</dbReference>
<dbReference type="Pfam" id="PF07532">
    <property type="entry name" value="Big_4"/>
    <property type="match status" value="1"/>
</dbReference>
<name>A0A9X1WSF8_9BACL</name>
<evidence type="ECO:0000313" key="3">
    <source>
        <dbReference type="EMBL" id="MCJ8012665.1"/>
    </source>
</evidence>